<dbReference type="Proteomes" id="UP001063166">
    <property type="component" value="Unassembled WGS sequence"/>
</dbReference>
<sequence>MAAAWTTKNETIFLDFLITQAAAAGDGGNFKMVTFTAASAVVDKACSKGSPKTAKAYQNKWNALRRAFRAIQAIKFSKSGWTWDDEHGANITLDMEDAWNAFIKVYKDAKPFKHKGWVHLEKMTQLMPATVKGTHVFCASQGTSGLDTAEDDVTAQQEDDEDEDEDKDAVVEEDAHPSEGADTVMVTPTPIIPSTPPRSSRRRERAVFETPAPSSKKARVTGAEAISSLTASISRFGDNICMVLAGDLGAPGKGRSKENKFKELLPDARAAVQLAQKEDWLLKSDRLILCNILEKDIKAADAYTALDDDDEEFRQMWIQEKVDEAKASKMAA</sequence>
<dbReference type="PANTHER" id="PTHR46929:SF3">
    <property type="entry name" value="MYB_SANT-LIKE DOMAIN-CONTAINING PROTEIN"/>
    <property type="match status" value="1"/>
</dbReference>
<keyword evidence="4" id="KW-1185">Reference proteome</keyword>
<evidence type="ECO:0000256" key="1">
    <source>
        <dbReference type="SAM" id="MobiDB-lite"/>
    </source>
</evidence>
<protein>
    <recommendedName>
        <fullName evidence="2">Myb/SANT-like domain-containing protein</fullName>
    </recommendedName>
</protein>
<dbReference type="PANTHER" id="PTHR46929">
    <property type="entry name" value="EXPRESSED PROTEIN"/>
    <property type="match status" value="1"/>
</dbReference>
<evidence type="ECO:0000259" key="2">
    <source>
        <dbReference type="Pfam" id="PF12776"/>
    </source>
</evidence>
<dbReference type="Pfam" id="PF12776">
    <property type="entry name" value="Myb_DNA-bind_3"/>
    <property type="match status" value="1"/>
</dbReference>
<dbReference type="InterPro" id="IPR024752">
    <property type="entry name" value="Myb/SANT-like_dom"/>
</dbReference>
<feature type="compositionally biased region" description="Basic and acidic residues" evidence="1">
    <location>
        <begin position="168"/>
        <end position="179"/>
    </location>
</feature>
<dbReference type="EMBL" id="BRPK01000003">
    <property type="protein sequence ID" value="GLB36664.1"/>
    <property type="molecule type" value="Genomic_DNA"/>
</dbReference>
<evidence type="ECO:0000313" key="3">
    <source>
        <dbReference type="EMBL" id="GLB36664.1"/>
    </source>
</evidence>
<dbReference type="AlphaFoldDB" id="A0A9P3PJM3"/>
<evidence type="ECO:0000313" key="4">
    <source>
        <dbReference type="Proteomes" id="UP001063166"/>
    </source>
</evidence>
<dbReference type="OrthoDB" id="3186724at2759"/>
<organism evidence="3 4">
    <name type="scientific">Lyophyllum shimeji</name>
    <name type="common">Hon-shimeji</name>
    <name type="synonym">Tricholoma shimeji</name>
    <dbReference type="NCBI Taxonomy" id="47721"/>
    <lineage>
        <taxon>Eukaryota</taxon>
        <taxon>Fungi</taxon>
        <taxon>Dikarya</taxon>
        <taxon>Basidiomycota</taxon>
        <taxon>Agaricomycotina</taxon>
        <taxon>Agaricomycetes</taxon>
        <taxon>Agaricomycetidae</taxon>
        <taxon>Agaricales</taxon>
        <taxon>Tricholomatineae</taxon>
        <taxon>Lyophyllaceae</taxon>
        <taxon>Lyophyllum</taxon>
    </lineage>
</organism>
<comment type="caution">
    <text evidence="3">The sequence shown here is derived from an EMBL/GenBank/DDBJ whole genome shotgun (WGS) entry which is preliminary data.</text>
</comment>
<name>A0A9P3PJM3_LYOSH</name>
<feature type="domain" description="Myb/SANT-like" evidence="2">
    <location>
        <begin position="5"/>
        <end position="100"/>
    </location>
</feature>
<reference evidence="3" key="1">
    <citation type="submission" date="2022-07" db="EMBL/GenBank/DDBJ databases">
        <title>The genome of Lyophyllum shimeji provides insight into the initial evolution of ectomycorrhizal fungal genome.</title>
        <authorList>
            <person name="Kobayashi Y."/>
            <person name="Shibata T."/>
            <person name="Hirakawa H."/>
            <person name="Shigenobu S."/>
            <person name="Nishiyama T."/>
            <person name="Yamada A."/>
            <person name="Hasebe M."/>
            <person name="Kawaguchi M."/>
        </authorList>
    </citation>
    <scope>NUCLEOTIDE SEQUENCE</scope>
    <source>
        <strain evidence="3">AT787</strain>
    </source>
</reference>
<gene>
    <name evidence="3" type="ORF">LshimejAT787_0309510</name>
</gene>
<feature type="compositionally biased region" description="Acidic residues" evidence="1">
    <location>
        <begin position="148"/>
        <end position="167"/>
    </location>
</feature>
<feature type="region of interest" description="Disordered" evidence="1">
    <location>
        <begin position="142"/>
        <end position="215"/>
    </location>
</feature>
<proteinExistence type="predicted"/>
<accession>A0A9P3PJM3</accession>